<dbReference type="Proteomes" id="UP000193711">
    <property type="component" value="Unassembled WGS sequence"/>
</dbReference>
<evidence type="ECO:0000259" key="12">
    <source>
        <dbReference type="Pfam" id="PF07730"/>
    </source>
</evidence>
<dbReference type="CDD" id="cd16917">
    <property type="entry name" value="HATPase_UhpB-NarQ-NarX-like"/>
    <property type="match status" value="1"/>
</dbReference>
<protein>
    <recommendedName>
        <fullName evidence="2">histidine kinase</fullName>
        <ecNumber evidence="2">2.7.13.3</ecNumber>
    </recommendedName>
</protein>
<evidence type="ECO:0000256" key="7">
    <source>
        <dbReference type="ARBA" id="ARBA00022840"/>
    </source>
</evidence>
<dbReference type="SUPFAM" id="SSF55874">
    <property type="entry name" value="ATPase domain of HSP90 chaperone/DNA topoisomerase II/histidine kinase"/>
    <property type="match status" value="1"/>
</dbReference>
<dbReference type="EMBL" id="FXBM01000001">
    <property type="protein sequence ID" value="SMH35842.1"/>
    <property type="molecule type" value="Genomic_DNA"/>
</dbReference>
<dbReference type="PANTHER" id="PTHR24421:SF10">
    <property type="entry name" value="NITRATE_NITRITE SENSOR PROTEIN NARQ"/>
    <property type="match status" value="1"/>
</dbReference>
<feature type="transmembrane region" description="Helical" evidence="11">
    <location>
        <begin position="59"/>
        <end position="89"/>
    </location>
</feature>
<evidence type="ECO:0000256" key="10">
    <source>
        <dbReference type="SAM" id="MobiDB-lite"/>
    </source>
</evidence>
<evidence type="ECO:0000256" key="8">
    <source>
        <dbReference type="ARBA" id="ARBA00023012"/>
    </source>
</evidence>
<dbReference type="GO" id="GO:0000155">
    <property type="term" value="F:phosphorelay sensor kinase activity"/>
    <property type="evidence" value="ECO:0007669"/>
    <property type="project" value="InterPro"/>
</dbReference>
<evidence type="ECO:0000256" key="11">
    <source>
        <dbReference type="SAM" id="Phobius"/>
    </source>
</evidence>
<dbReference type="PANTHER" id="PTHR24421">
    <property type="entry name" value="NITRATE/NITRITE SENSOR PROTEIN NARX-RELATED"/>
    <property type="match status" value="1"/>
</dbReference>
<feature type="region of interest" description="Disordered" evidence="10">
    <location>
        <begin position="570"/>
        <end position="590"/>
    </location>
</feature>
<evidence type="ECO:0000256" key="9">
    <source>
        <dbReference type="SAM" id="Coils"/>
    </source>
</evidence>
<feature type="compositionally biased region" description="Low complexity" evidence="10">
    <location>
        <begin position="581"/>
        <end position="590"/>
    </location>
</feature>
<dbReference type="Gene3D" id="1.20.5.1930">
    <property type="match status" value="1"/>
</dbReference>
<evidence type="ECO:0000313" key="14">
    <source>
        <dbReference type="EMBL" id="SMH35842.1"/>
    </source>
</evidence>
<reference evidence="15" key="1">
    <citation type="submission" date="2017-04" db="EMBL/GenBank/DDBJ databases">
        <authorList>
            <person name="Varghese N."/>
            <person name="Submissions S."/>
        </authorList>
    </citation>
    <scope>NUCLEOTIDE SEQUENCE [LARGE SCALE GENOMIC DNA]</scope>
    <source>
        <strain evidence="15">VKM Ac-2121</strain>
    </source>
</reference>
<evidence type="ECO:0000259" key="13">
    <source>
        <dbReference type="Pfam" id="PF23539"/>
    </source>
</evidence>
<dbReference type="InterPro" id="IPR036890">
    <property type="entry name" value="HATPase_C_sf"/>
</dbReference>
<gene>
    <name evidence="14" type="ORF">SAMN06295885_1164</name>
</gene>
<feature type="transmembrane region" description="Helical" evidence="11">
    <location>
        <begin position="237"/>
        <end position="265"/>
    </location>
</feature>
<sequence length="590" mass="59165">MRALLDRPATLPVAGAALAVGYLAGGGAGLLPTEALPAGLLLGLALAVAGFLPAVAPSLVALAVITGGGLTIVGVPVDGVVVGMVVLWSTARRLGPWTRSLALAAALLLSAVGGLVVASQLSGALDPSAASGQVELLVRALAALLVASVLGGLLVLAWVLGIRSPVGPDDPIDALLVRVAGPQDPFAVGAAGGQAVLLLAIACVPLSVVDGSLQVFVAGVLSVALVLHRRAPAVALGVAWIGAILQMALVLPPGFADLAIFVVLFGTGAAESRRVRTAGAVSAVVGSVVAVAYLVLAFDLVANTTDVVLTVTATFSGLLATLGLSWTVGLLSRSVRRAREGQSLRAEAERERARAQRELDAVGERNRIARDMHDVVAHSLAVVIAQADGARYLGASSPEQTDAALLTISSVARDALGDVRVLLAQLRHSQSDGPQPAAHDLPALLDSVSGAGAQVHAELDVDLDSVPRATGIALYRIAQEATTNALRHGRPGAPLDVALRRDAGEIVLTVRNARCGDVGADAEPGEGHGLVGMHERAALVGGVLLAGPDGEDFVVDARLPAGATSPVPIIGPAPSSPAPALPVASGGRPA</sequence>
<dbReference type="STRING" id="1891671.SAMN06295885_1164"/>
<evidence type="ECO:0000256" key="3">
    <source>
        <dbReference type="ARBA" id="ARBA00022553"/>
    </source>
</evidence>
<feature type="transmembrane region" description="Helical" evidence="11">
    <location>
        <begin position="186"/>
        <end position="206"/>
    </location>
</feature>
<dbReference type="InterPro" id="IPR055558">
    <property type="entry name" value="DUF7134"/>
</dbReference>
<dbReference type="GO" id="GO:0046983">
    <property type="term" value="F:protein dimerization activity"/>
    <property type="evidence" value="ECO:0007669"/>
    <property type="project" value="InterPro"/>
</dbReference>
<keyword evidence="11" id="KW-1133">Transmembrane helix</keyword>
<comment type="catalytic activity">
    <reaction evidence="1">
        <text>ATP + protein L-histidine = ADP + protein N-phospho-L-histidine.</text>
        <dbReference type="EC" id="2.7.13.3"/>
    </reaction>
</comment>
<dbReference type="GO" id="GO:0005524">
    <property type="term" value="F:ATP binding"/>
    <property type="evidence" value="ECO:0007669"/>
    <property type="project" value="UniProtKB-KW"/>
</dbReference>
<keyword evidence="11" id="KW-0812">Transmembrane</keyword>
<dbReference type="Gene3D" id="3.30.565.10">
    <property type="entry name" value="Histidine kinase-like ATPase, C-terminal domain"/>
    <property type="match status" value="1"/>
</dbReference>
<dbReference type="EC" id="2.7.13.3" evidence="2"/>
<accession>A0A1X7NDX7</accession>
<feature type="domain" description="DUF7134" evidence="13">
    <location>
        <begin position="195"/>
        <end position="334"/>
    </location>
</feature>
<keyword evidence="5" id="KW-0547">Nucleotide-binding</keyword>
<dbReference type="RefSeq" id="WP_129587910.1">
    <property type="nucleotide sequence ID" value="NZ_FXBM01000001.1"/>
</dbReference>
<keyword evidence="7" id="KW-0067">ATP-binding</keyword>
<evidence type="ECO:0000256" key="1">
    <source>
        <dbReference type="ARBA" id="ARBA00000085"/>
    </source>
</evidence>
<evidence type="ECO:0000313" key="15">
    <source>
        <dbReference type="Proteomes" id="UP000193711"/>
    </source>
</evidence>
<feature type="transmembrane region" description="Helical" evidence="11">
    <location>
        <begin position="308"/>
        <end position="331"/>
    </location>
</feature>
<evidence type="ECO:0000256" key="5">
    <source>
        <dbReference type="ARBA" id="ARBA00022741"/>
    </source>
</evidence>
<name>A0A1X7NDX7_9MICO</name>
<dbReference type="Pfam" id="PF07730">
    <property type="entry name" value="HisKA_3"/>
    <property type="match status" value="1"/>
</dbReference>
<evidence type="ECO:0000256" key="2">
    <source>
        <dbReference type="ARBA" id="ARBA00012438"/>
    </source>
</evidence>
<dbReference type="InterPro" id="IPR050482">
    <property type="entry name" value="Sensor_HK_TwoCompSys"/>
</dbReference>
<evidence type="ECO:0000256" key="4">
    <source>
        <dbReference type="ARBA" id="ARBA00022679"/>
    </source>
</evidence>
<feature type="transmembrane region" description="Helical" evidence="11">
    <location>
        <begin position="136"/>
        <end position="160"/>
    </location>
</feature>
<keyword evidence="6 14" id="KW-0418">Kinase</keyword>
<keyword evidence="11" id="KW-0472">Membrane</keyword>
<keyword evidence="3" id="KW-0597">Phosphoprotein</keyword>
<feature type="transmembrane region" description="Helical" evidence="11">
    <location>
        <begin position="277"/>
        <end position="296"/>
    </location>
</feature>
<dbReference type="InterPro" id="IPR011712">
    <property type="entry name" value="Sig_transdc_His_kin_sub3_dim/P"/>
</dbReference>
<keyword evidence="15" id="KW-1185">Reference proteome</keyword>
<keyword evidence="4" id="KW-0808">Transferase</keyword>
<dbReference type="GO" id="GO:0016020">
    <property type="term" value="C:membrane"/>
    <property type="evidence" value="ECO:0007669"/>
    <property type="project" value="InterPro"/>
</dbReference>
<evidence type="ECO:0000256" key="6">
    <source>
        <dbReference type="ARBA" id="ARBA00022777"/>
    </source>
</evidence>
<keyword evidence="8" id="KW-0902">Two-component regulatory system</keyword>
<keyword evidence="9" id="KW-0175">Coiled coil</keyword>
<feature type="transmembrane region" description="Helical" evidence="11">
    <location>
        <begin position="35"/>
        <end position="52"/>
    </location>
</feature>
<feature type="transmembrane region" description="Helical" evidence="11">
    <location>
        <begin position="101"/>
        <end position="124"/>
    </location>
</feature>
<feature type="coiled-coil region" evidence="9">
    <location>
        <begin position="338"/>
        <end position="365"/>
    </location>
</feature>
<organism evidence="14 15">
    <name type="scientific">Rathayibacter oskolensis</name>
    <dbReference type="NCBI Taxonomy" id="1891671"/>
    <lineage>
        <taxon>Bacteria</taxon>
        <taxon>Bacillati</taxon>
        <taxon>Actinomycetota</taxon>
        <taxon>Actinomycetes</taxon>
        <taxon>Micrococcales</taxon>
        <taxon>Microbacteriaceae</taxon>
        <taxon>Rathayibacter</taxon>
    </lineage>
</organism>
<feature type="domain" description="Signal transduction histidine kinase subgroup 3 dimerisation and phosphoacceptor" evidence="12">
    <location>
        <begin position="364"/>
        <end position="430"/>
    </location>
</feature>
<dbReference type="Pfam" id="PF23539">
    <property type="entry name" value="DUF7134"/>
    <property type="match status" value="1"/>
</dbReference>
<dbReference type="AlphaFoldDB" id="A0A1X7NDX7"/>
<feature type="compositionally biased region" description="Pro residues" evidence="10">
    <location>
        <begin position="570"/>
        <end position="580"/>
    </location>
</feature>
<proteinExistence type="predicted"/>
<dbReference type="OrthoDB" id="227596at2"/>